<feature type="domain" description="Carrier" evidence="7">
    <location>
        <begin position="979"/>
        <end position="1054"/>
    </location>
</feature>
<dbReference type="GO" id="GO:0008610">
    <property type="term" value="P:lipid biosynthetic process"/>
    <property type="evidence" value="ECO:0007669"/>
    <property type="project" value="UniProtKB-ARBA"/>
</dbReference>
<dbReference type="CDD" id="cd05930">
    <property type="entry name" value="A_NRPS"/>
    <property type="match status" value="1"/>
</dbReference>
<dbReference type="PANTHER" id="PTHR45527">
    <property type="entry name" value="NONRIBOSOMAL PEPTIDE SYNTHETASE"/>
    <property type="match status" value="1"/>
</dbReference>
<evidence type="ECO:0000313" key="8">
    <source>
        <dbReference type="EMBL" id="RKN77556.1"/>
    </source>
</evidence>
<dbReference type="PROSITE" id="PS50075">
    <property type="entry name" value="CARRIER"/>
    <property type="match status" value="2"/>
</dbReference>
<dbReference type="InterPro" id="IPR001242">
    <property type="entry name" value="Condensation_dom"/>
</dbReference>
<keyword evidence="3" id="KW-0596">Phosphopantetheine</keyword>
<dbReference type="GO" id="GO:0072330">
    <property type="term" value="P:monocarboxylic acid biosynthetic process"/>
    <property type="evidence" value="ECO:0007669"/>
    <property type="project" value="UniProtKB-ARBA"/>
</dbReference>
<dbReference type="Gene3D" id="1.10.1200.10">
    <property type="entry name" value="ACP-like"/>
    <property type="match status" value="2"/>
</dbReference>
<evidence type="ECO:0000256" key="4">
    <source>
        <dbReference type="ARBA" id="ARBA00022553"/>
    </source>
</evidence>
<evidence type="ECO:0000313" key="9">
    <source>
        <dbReference type="Proteomes" id="UP000270343"/>
    </source>
</evidence>
<gene>
    <name evidence="8" type="ORF">D7231_02270</name>
</gene>
<dbReference type="Pfam" id="PF00668">
    <property type="entry name" value="Condensation"/>
    <property type="match status" value="3"/>
</dbReference>
<dbReference type="Gene3D" id="3.30.559.10">
    <property type="entry name" value="Chloramphenicol acetyltransferase-like domain"/>
    <property type="match status" value="3"/>
</dbReference>
<accession>A0A3B0C2G3</accession>
<dbReference type="FunFam" id="1.10.1200.10:FF:000016">
    <property type="entry name" value="Non-ribosomal peptide synthase"/>
    <property type="match status" value="2"/>
</dbReference>
<organism evidence="8 9">
    <name type="scientific">Streptomyces klenkii</name>
    <dbReference type="NCBI Taxonomy" id="1420899"/>
    <lineage>
        <taxon>Bacteria</taxon>
        <taxon>Bacillati</taxon>
        <taxon>Actinomycetota</taxon>
        <taxon>Actinomycetes</taxon>
        <taxon>Kitasatosporales</taxon>
        <taxon>Streptomycetaceae</taxon>
        <taxon>Streptomyces</taxon>
    </lineage>
</organism>
<dbReference type="InterPro" id="IPR010071">
    <property type="entry name" value="AA_adenyl_dom"/>
</dbReference>
<dbReference type="NCBIfam" id="TIGR01733">
    <property type="entry name" value="AA-adenyl-dom"/>
    <property type="match status" value="2"/>
</dbReference>
<evidence type="ECO:0000256" key="1">
    <source>
        <dbReference type="ARBA" id="ARBA00001957"/>
    </source>
</evidence>
<dbReference type="SUPFAM" id="SSF47336">
    <property type="entry name" value="ACP-like"/>
    <property type="match status" value="2"/>
</dbReference>
<dbReference type="FunFam" id="3.40.50.12780:FF:000012">
    <property type="entry name" value="Non-ribosomal peptide synthetase"/>
    <property type="match status" value="1"/>
</dbReference>
<dbReference type="EMBL" id="RBAM01000001">
    <property type="protein sequence ID" value="RKN77556.1"/>
    <property type="molecule type" value="Genomic_DNA"/>
</dbReference>
<dbReference type="InterPro" id="IPR020806">
    <property type="entry name" value="PKS_PP-bd"/>
</dbReference>
<dbReference type="SMART" id="SM00823">
    <property type="entry name" value="PKS_PP"/>
    <property type="match status" value="2"/>
</dbReference>
<dbReference type="Gene3D" id="3.30.300.30">
    <property type="match status" value="3"/>
</dbReference>
<dbReference type="SUPFAM" id="SSF53335">
    <property type="entry name" value="S-adenosyl-L-methionine-dependent methyltransferases"/>
    <property type="match status" value="1"/>
</dbReference>
<dbReference type="GO" id="GO:0005829">
    <property type="term" value="C:cytosol"/>
    <property type="evidence" value="ECO:0007669"/>
    <property type="project" value="TreeGrafter"/>
</dbReference>
<dbReference type="SUPFAM" id="SSF56801">
    <property type="entry name" value="Acetyl-CoA synthetase-like"/>
    <property type="match status" value="2"/>
</dbReference>
<dbReference type="Gene3D" id="3.30.559.30">
    <property type="entry name" value="Nonribosomal peptide synthetase, condensation domain"/>
    <property type="match status" value="3"/>
</dbReference>
<dbReference type="InterPro" id="IPR013217">
    <property type="entry name" value="Methyltransf_12"/>
</dbReference>
<dbReference type="InterPro" id="IPR023213">
    <property type="entry name" value="CAT-like_dom_sf"/>
</dbReference>
<comment type="caution">
    <text evidence="8">The sequence shown here is derived from an EMBL/GenBank/DDBJ whole genome shotgun (WGS) entry which is preliminary data.</text>
</comment>
<dbReference type="InterPro" id="IPR029063">
    <property type="entry name" value="SAM-dependent_MTases_sf"/>
</dbReference>
<dbReference type="Gene3D" id="3.40.50.150">
    <property type="entry name" value="Vaccinia Virus protein VP39"/>
    <property type="match status" value="1"/>
</dbReference>
<feature type="domain" description="Carrier" evidence="7">
    <location>
        <begin position="2465"/>
        <end position="2540"/>
    </location>
</feature>
<dbReference type="GO" id="GO:0017000">
    <property type="term" value="P:antibiotic biosynthetic process"/>
    <property type="evidence" value="ECO:0007669"/>
    <property type="project" value="UniProtKB-ARBA"/>
</dbReference>
<proteinExistence type="inferred from homology"/>
<evidence type="ECO:0000256" key="2">
    <source>
        <dbReference type="ARBA" id="ARBA00006432"/>
    </source>
</evidence>
<dbReference type="Gene3D" id="3.40.50.980">
    <property type="match status" value="4"/>
</dbReference>
<dbReference type="RefSeq" id="WP_120753170.1">
    <property type="nucleotide sequence ID" value="NZ_RBAM01000001.1"/>
</dbReference>
<evidence type="ECO:0000256" key="3">
    <source>
        <dbReference type="ARBA" id="ARBA00022450"/>
    </source>
</evidence>
<feature type="region of interest" description="Disordered" evidence="6">
    <location>
        <begin position="2168"/>
        <end position="2192"/>
    </location>
</feature>
<dbReference type="Pfam" id="PF00550">
    <property type="entry name" value="PP-binding"/>
    <property type="match status" value="2"/>
</dbReference>
<keyword evidence="5" id="KW-0677">Repeat</keyword>
<dbReference type="Pfam" id="PF13193">
    <property type="entry name" value="AMP-binding_C"/>
    <property type="match status" value="1"/>
</dbReference>
<feature type="region of interest" description="Disordered" evidence="6">
    <location>
        <begin position="2990"/>
        <end position="3014"/>
    </location>
</feature>
<dbReference type="Gene3D" id="2.30.38.10">
    <property type="entry name" value="Luciferase, Domain 3"/>
    <property type="match status" value="2"/>
</dbReference>
<dbReference type="CDD" id="cd02440">
    <property type="entry name" value="AdoMet_MTases"/>
    <property type="match status" value="1"/>
</dbReference>
<dbReference type="InterPro" id="IPR009081">
    <property type="entry name" value="PP-bd_ACP"/>
</dbReference>
<dbReference type="SUPFAM" id="SSF52777">
    <property type="entry name" value="CoA-dependent acyltransferases"/>
    <property type="match status" value="6"/>
</dbReference>
<dbReference type="PROSITE" id="PS00455">
    <property type="entry name" value="AMP_BINDING"/>
    <property type="match status" value="2"/>
</dbReference>
<dbReference type="InterPro" id="IPR006162">
    <property type="entry name" value="Ppantetheine_attach_site"/>
</dbReference>
<dbReference type="Pfam" id="PF00501">
    <property type="entry name" value="AMP-binding"/>
    <property type="match status" value="2"/>
</dbReference>
<name>A0A3B0C2G3_9ACTN</name>
<keyword evidence="9" id="KW-1185">Reference proteome</keyword>
<dbReference type="GO" id="GO:0031177">
    <property type="term" value="F:phosphopantetheine binding"/>
    <property type="evidence" value="ECO:0007669"/>
    <property type="project" value="InterPro"/>
</dbReference>
<evidence type="ECO:0000259" key="7">
    <source>
        <dbReference type="PROSITE" id="PS50075"/>
    </source>
</evidence>
<reference evidence="8 9" key="1">
    <citation type="journal article" date="2015" name="Antonie Van Leeuwenhoek">
        <title>Streptomyces klenkii sp. nov., isolated from deep marine sediment.</title>
        <authorList>
            <person name="Veyisoglu A."/>
            <person name="Sahin N."/>
        </authorList>
    </citation>
    <scope>NUCLEOTIDE SEQUENCE [LARGE SCALE GENOMIC DNA]</scope>
    <source>
        <strain evidence="8 9">KCTC 29202</strain>
    </source>
</reference>
<dbReference type="GO" id="GO:0003824">
    <property type="term" value="F:catalytic activity"/>
    <property type="evidence" value="ECO:0007669"/>
    <property type="project" value="InterPro"/>
</dbReference>
<comment type="cofactor">
    <cofactor evidence="1">
        <name>pantetheine 4'-phosphate</name>
        <dbReference type="ChEBI" id="CHEBI:47942"/>
    </cofactor>
</comment>
<feature type="compositionally biased region" description="Low complexity" evidence="6">
    <location>
        <begin position="2990"/>
        <end position="3008"/>
    </location>
</feature>
<dbReference type="PANTHER" id="PTHR45527:SF1">
    <property type="entry name" value="FATTY ACID SYNTHASE"/>
    <property type="match status" value="1"/>
</dbReference>
<dbReference type="GO" id="GO:0043041">
    <property type="term" value="P:amino acid activation for nonribosomal peptide biosynthetic process"/>
    <property type="evidence" value="ECO:0007669"/>
    <property type="project" value="TreeGrafter"/>
</dbReference>
<dbReference type="InterPro" id="IPR045851">
    <property type="entry name" value="AMP-bd_C_sf"/>
</dbReference>
<dbReference type="Proteomes" id="UP000270343">
    <property type="component" value="Unassembled WGS sequence"/>
</dbReference>
<dbReference type="Pfam" id="PF08242">
    <property type="entry name" value="Methyltransf_12"/>
    <property type="match status" value="1"/>
</dbReference>
<dbReference type="FunFam" id="3.40.50.980:FF:000001">
    <property type="entry name" value="Non-ribosomal peptide synthetase"/>
    <property type="match status" value="1"/>
</dbReference>
<evidence type="ECO:0000256" key="5">
    <source>
        <dbReference type="ARBA" id="ARBA00022737"/>
    </source>
</evidence>
<dbReference type="CDD" id="cd19540">
    <property type="entry name" value="LCL_NRPS-like"/>
    <property type="match status" value="3"/>
</dbReference>
<feature type="compositionally biased region" description="Polar residues" evidence="6">
    <location>
        <begin position="2178"/>
        <end position="2191"/>
    </location>
</feature>
<dbReference type="FunFam" id="2.30.38.10:FF:000001">
    <property type="entry name" value="Non-ribosomal peptide synthetase PvdI"/>
    <property type="match status" value="2"/>
</dbReference>
<keyword evidence="4" id="KW-0597">Phosphoprotein</keyword>
<dbReference type="OrthoDB" id="2472181at2"/>
<dbReference type="InterPro" id="IPR025110">
    <property type="entry name" value="AMP-bd_C"/>
</dbReference>
<protein>
    <submittedName>
        <fullName evidence="8">Amino acid adenylation domain-containing protein</fullName>
    </submittedName>
</protein>
<dbReference type="GO" id="GO:0009403">
    <property type="term" value="P:toxin biosynthetic process"/>
    <property type="evidence" value="ECO:0007669"/>
    <property type="project" value="UniProtKB-ARBA"/>
</dbReference>
<dbReference type="PROSITE" id="PS00012">
    <property type="entry name" value="PHOSPHOPANTETHEINE"/>
    <property type="match status" value="2"/>
</dbReference>
<comment type="similarity">
    <text evidence="2">Belongs to the ATP-dependent AMP-binding enzyme family.</text>
</comment>
<sequence>MTPLSFAQQRLWFLHKLEGPGATHNLPFALRLTGELDTPALEAALRDVIGRHESLRTVFPETEGVPRQLVLDPVEAWTGMKVVPVSEDGLAAESEAAARYAFDLSCEAPLRATLLRLSERQHVLVVTLHRIAGDGWSLGPLARDLSTAYAARREGAAPDWAELPLRYTDYTLWQRELLGAGDDPGGLSARQSAYWRQALDGAPEELALPHDRPRPAVASYRGGHVPFALGPELHAGLRRVAREHGTTLFLVLQAGLAAMLSRMGAGEDVPVGFDVAGRPDEALDDLVGLFANTLVLRTDVSGDPTFTELLGRVRERAQEAYGHQDVPYERLVAALAPAPSAARHPLFQVALLLRHQQAEFAFPGLRTRPERPGTGTCRFDLSFSLAERLGEDGTPAGLDGSLEYAAELFDHPTAAALAARLTRVLEQAVAEPGTPVGRLEVLSAQERHDVLEGWNNTAREGGVGDIVECVRELAEARPDRIAVVDGAGEVSYAALAARAAGVTAGLRELPEWGRGQVAGLLGGPGTGFVAGVLGVLGAAGAFVPLDPAAPAGRSAGVVADGGVRVLLVEEGLEPLAARIVAEAGTAITVLPLRTAAADSPRPWPVAPASPFDLAYVIFTSGSTGRPKGAMVHRGGMANHLSAKVDDLRLTAEDIVVQNAPLTFDVAVWQMLAPLAVGGRARIVDHTTAADPEALFGVVEDEDVTVLEVVPSLLRTALDAWDAGLRAPQPAALRWLMVTGEELPPELCDRWFTRYPDVPVVNAYGPTECSDDVTHAVLTGPVTGARTTPIGKPVRNTRLYVLDEVLRPVPVGVPGELYVAGRGVGRGYVADPVRTASVFVADPYAPAAGERMYRTGDQVRRRADGQLEFLGRRDFQIKVRGHRVELGEIEAALRAAPGVTGAVASLAHDPAGRPQLCGYVTGDTDPAAVRAHVTGLLPGYMVPAVVTVLPALPLTAHGKTDRKALPAPDLSAVTATASRPPRTAAEELLCGLFAEILGLDAVGADDGFFDLGGHSLLATRLASRVRTAFGAELPVRDVFEAPTPAGLALRLDAAAAARPALARRPRPEPVPLSYAQQRLWFLHKLEGPGATYNMPVSVRLSGELDVPALEAALCDVIGRHESLRTVFPETAGVPRQLVLDAAEAWPGLTAVPVAEGDLAEEIAAAARHGFDLSCEPPVRTTLLRVSEREHVLLFVLHHVAGDGWSLGPLTRDLSEAYRARHAGHGPGWAELPVQYADYTLWQRELLGTEDDPDSVMSRQVTYWREELAGAPEELALPYDRPRPAVASHQGGYVPFEVGPELHEGLHRVAREHGATPFMVLQAALAALLSRLGAGEDVPVGFGVAGRLDDALDGLVGFFVNTLVLRADLSGDPTFAGLLGRVRRSALAAYAHQDVPFEHLVETLAPARSAARHPLFQVALVLQNNRRGEIDLPGLRTRMEWAGTGTSRLDLFFSLDEREDAAGRPVGLDGVVEYATELFDRATVEGLVGGLLRVLEQAVTDPGIPVERLDPLSARGRHDVLDGWNDTAVELSGPATLPALFEARAARTPAAAAIDHGGEETTYAELDTRAGRLARQLTAAGVGPGDLVALSLPRSAELVVAVLGVLKAGAAYLPVDPGYPDARIRFMLSDAAPKLLLTDGPTAKALPGTGVEHRLLDDPATAAAPEAPARPPRPDDPAYVIYTSGSTGRPKGVVVPHKGLPALAAAQAAGLAADATSRVLQLSSPSFDASVWDLLMALAAGGTLVLPDTDGPLTGEALAETLAARNVTHLTITPTALEAVPPGAESALAALRTVVTAGETCPAPLVERWAPGRRMVNAYGPTEATVCATMSDALSAEAVGTGPVPIGRPVTNARVYVLDARLRPVPPGVTGDLYLAGPGLAHGYLNRPGLTAGRFVACPFGAPGERMYRTGDVAAWTPGGQLVFRGRADEQVKVRGHRVELGEVEARLLEHPSVGRAAVVAREETPGDVRLVAYVVPTSGTDAPGTDASGGELVDEWRDIHDQVYAASGPAPWGEDFRGWDSTYDGEPIPLEQMREWRDATVARIAELRPRRVLEIGVGAGLLLSRLAGHCETYWGTDFSPAAVAKLTAHVAADPELAAKVELRCLPAHDADGLPAGFFDTIVINSVAQYFPDAGYLSQVLGTCLGLLAPGGTVYVGDVRNLRTRRALQAGVASHRPADGTSSADDTSGQDETGTADALDHALDAETELLVAPEFFTALAAADDRVTGVDIRLKRGLHHNELTRHRYEAVLRKTSGPDTEAAAPLLPVDGLEELPWERLATSGTGADGIAALAARLATGGTGLRITGVPNGRLLGEFSALAALGRPGDAPEPPVQGPGADPEALCRLGEALGLRPVATWSPARHDTFDIAFLPAGTTGPVAAYTHPEADPDPAAHVSTPLGARGHREPGAGTSAAAALKRHLAEVLPAFMVPSAYVTLHQLPMTANGKLDRKALPEPVLATAPAGRAARTPAEELLRGAFADVLGLAAVGADDNFFDLGGHSLLATRLVSRIRSALGTELSLRDLFGAPTAAELAALVAERRSEAGRPAPAPYERPERIPLSPAQDRTLRIGLGNASASSALKNMPLALRLTGDTDRAALEAALTDVVHRHEALRTLFPGPDGDRHQRVLAPEDACVTLPVVPATEAELADRVRDAAHHEFDLRTEPPFRAVLFEAAEREHVLVLVWHHIAGDGWSVGVLLHDLATAYAARRSGDEPGREPLALQYADYTLWLADLLGDASDPESLAARGHAFWSETLADLPVEVTPPLDRPRPDHPTHRGATLPFEIAPDVHRGLRELAARQDTTLFMVLHTALAAALTLTGAGTDIPVGTPIAGRVDEGLDDLVGLFTNYLVLRLDTSGDPAFTDLLRRARDADFAAYEHQEYPFTGMVDACDPPRHPGRHPLFQTMLVLQNYAGTALEMPGLAVESFPVDHASARIDFSLLLTDAPGADGMSGHVEYADELFDRETVERFCAVLTDVLSAACDRPGLPIGRTTPAPAPAGRALTAATSEGDQL</sequence>
<dbReference type="FunFam" id="3.30.559.30:FF:000001">
    <property type="entry name" value="Non-ribosomal peptide synthetase"/>
    <property type="match status" value="1"/>
</dbReference>
<evidence type="ECO:0000256" key="6">
    <source>
        <dbReference type="SAM" id="MobiDB-lite"/>
    </source>
</evidence>
<dbReference type="InterPro" id="IPR036736">
    <property type="entry name" value="ACP-like_sf"/>
</dbReference>
<dbReference type="InterPro" id="IPR020845">
    <property type="entry name" value="AMP-binding_CS"/>
</dbReference>
<dbReference type="InterPro" id="IPR000873">
    <property type="entry name" value="AMP-dep_synth/lig_dom"/>
</dbReference>